<evidence type="ECO:0000313" key="5">
    <source>
        <dbReference type="Proteomes" id="UP000606870"/>
    </source>
</evidence>
<dbReference type="Proteomes" id="UP000606870">
    <property type="component" value="Unassembled WGS sequence"/>
</dbReference>
<dbReference type="InterPro" id="IPR012338">
    <property type="entry name" value="Beta-lactam/transpept-like"/>
</dbReference>
<feature type="chain" id="PRO_5047365892" evidence="2">
    <location>
        <begin position="25"/>
        <end position="340"/>
    </location>
</feature>
<dbReference type="PANTHER" id="PTHR21581">
    <property type="entry name" value="D-ALANYL-D-ALANINE CARBOXYPEPTIDASE"/>
    <property type="match status" value="1"/>
</dbReference>
<reference evidence="4 5" key="1">
    <citation type="submission" date="2020-08" db="EMBL/GenBank/DDBJ databases">
        <authorList>
            <person name="Liu C."/>
            <person name="Sun Q."/>
        </authorList>
    </citation>
    <scope>NUCLEOTIDE SEQUENCE [LARGE SCALE GENOMIC DNA]</scope>
    <source>
        <strain evidence="4 5">NSJ-59</strain>
    </source>
</reference>
<gene>
    <name evidence="4" type="ORF">H8J70_03555</name>
</gene>
<evidence type="ECO:0000256" key="2">
    <source>
        <dbReference type="SAM" id="SignalP"/>
    </source>
</evidence>
<evidence type="ECO:0000256" key="1">
    <source>
        <dbReference type="SAM" id="MobiDB-lite"/>
    </source>
</evidence>
<evidence type="ECO:0000259" key="3">
    <source>
        <dbReference type="Pfam" id="PF00768"/>
    </source>
</evidence>
<feature type="domain" description="Peptidase S11 D-alanyl-D-alanine carboxypeptidase A N-terminal" evidence="3">
    <location>
        <begin position="23"/>
        <end position="252"/>
    </location>
</feature>
<accession>A0ABR6VG83</accession>
<dbReference type="RefSeq" id="WP_186502486.1">
    <property type="nucleotide sequence ID" value="NZ_JACOGK010000007.1"/>
</dbReference>
<keyword evidence="4" id="KW-0121">Carboxypeptidase</keyword>
<keyword evidence="5" id="KW-1185">Reference proteome</keyword>
<keyword evidence="4" id="KW-0378">Hydrolase</keyword>
<sequence>MSLKKSILVLLTACFTLGTAAVMAAAPEINAQSACVIDANTGKELYAKDADHRMYPGGTTMIMTSLLGVESGKLDQPLTIAPASQQLPGDVSKLGLYAGDKVTLRHALTGMMTVGGCDAAIDVAVTVAPTEADFVQQMNAKAAALGATGTHFTNPTGLPDAKHYSTARDLAKIAAYAMQSSDFRGLVNHTSYDMPYMDSGTKHCETTNGFLTSGFSGANGVKTGVTNEGGPCLVASATRDGHTLVVSILNSQSRSADAQSLLTYGFSQLTDTTAPQATANTTSQPAAAPSKTAAAADTDRDAEEAYVLRNAPAGQTLSSIAAQQRQVQALSAANAQGAES</sequence>
<dbReference type="GO" id="GO:0004180">
    <property type="term" value="F:carboxypeptidase activity"/>
    <property type="evidence" value="ECO:0007669"/>
    <property type="project" value="UniProtKB-KW"/>
</dbReference>
<dbReference type="EMBL" id="JACOGK010000007">
    <property type="protein sequence ID" value="MBC3536327.1"/>
    <property type="molecule type" value="Genomic_DNA"/>
</dbReference>
<organism evidence="4 5">
    <name type="scientific">Megasphaera hominis</name>
    <dbReference type="NCBI Taxonomy" id="159836"/>
    <lineage>
        <taxon>Bacteria</taxon>
        <taxon>Bacillati</taxon>
        <taxon>Bacillota</taxon>
        <taxon>Negativicutes</taxon>
        <taxon>Veillonellales</taxon>
        <taxon>Veillonellaceae</taxon>
        <taxon>Megasphaera</taxon>
    </lineage>
</organism>
<dbReference type="InterPro" id="IPR001967">
    <property type="entry name" value="Peptidase_S11_N"/>
</dbReference>
<protein>
    <submittedName>
        <fullName evidence="4">D-alanyl-D-alanine carboxypeptidase</fullName>
    </submittedName>
</protein>
<keyword evidence="4" id="KW-0645">Protease</keyword>
<dbReference type="PANTHER" id="PTHR21581:SF33">
    <property type="entry name" value="D-ALANYL-D-ALANINE CARBOXYPEPTIDASE DACB"/>
    <property type="match status" value="1"/>
</dbReference>
<evidence type="ECO:0000313" key="4">
    <source>
        <dbReference type="EMBL" id="MBC3536327.1"/>
    </source>
</evidence>
<comment type="caution">
    <text evidence="4">The sequence shown here is derived from an EMBL/GenBank/DDBJ whole genome shotgun (WGS) entry which is preliminary data.</text>
</comment>
<dbReference type="SUPFAM" id="SSF56601">
    <property type="entry name" value="beta-lactamase/transpeptidase-like"/>
    <property type="match status" value="1"/>
</dbReference>
<feature type="compositionally biased region" description="Low complexity" evidence="1">
    <location>
        <begin position="281"/>
        <end position="296"/>
    </location>
</feature>
<feature type="region of interest" description="Disordered" evidence="1">
    <location>
        <begin position="277"/>
        <end position="303"/>
    </location>
</feature>
<name>A0ABR6VG83_9FIRM</name>
<dbReference type="Gene3D" id="3.40.710.10">
    <property type="entry name" value="DD-peptidase/beta-lactamase superfamily"/>
    <property type="match status" value="1"/>
</dbReference>
<feature type="signal peptide" evidence="2">
    <location>
        <begin position="1"/>
        <end position="24"/>
    </location>
</feature>
<dbReference type="Pfam" id="PF00768">
    <property type="entry name" value="Peptidase_S11"/>
    <property type="match status" value="1"/>
</dbReference>
<keyword evidence="2" id="KW-0732">Signal</keyword>
<proteinExistence type="predicted"/>